<keyword evidence="3" id="KW-1185">Reference proteome</keyword>
<dbReference type="InterPro" id="IPR029052">
    <property type="entry name" value="Metallo-depent_PP-like"/>
</dbReference>
<dbReference type="InParanoid" id="A0A078AR29"/>
<evidence type="ECO:0008006" key="4">
    <source>
        <dbReference type="Google" id="ProtNLM"/>
    </source>
</evidence>
<accession>A0A078AR29</accession>
<name>A0A078AR29_STYLE</name>
<keyword evidence="1" id="KW-0732">Signal</keyword>
<evidence type="ECO:0000313" key="3">
    <source>
        <dbReference type="Proteomes" id="UP000039865"/>
    </source>
</evidence>
<feature type="chain" id="PRO_5001729579" description="Calcineurin-like phosphoesterase domain-containing protein" evidence="1">
    <location>
        <begin position="20"/>
        <end position="375"/>
    </location>
</feature>
<dbReference type="SUPFAM" id="SSF56300">
    <property type="entry name" value="Metallo-dependent phosphatases"/>
    <property type="match status" value="1"/>
</dbReference>
<feature type="signal peptide" evidence="1">
    <location>
        <begin position="1"/>
        <end position="19"/>
    </location>
</feature>
<dbReference type="PANTHER" id="PTHR32440:SF11">
    <property type="entry name" value="METALLOPHOSPHOESTERASE DOMAIN-CONTAINING PROTEIN"/>
    <property type="match status" value="1"/>
</dbReference>
<dbReference type="OMA" id="SSQLAHC"/>
<protein>
    <recommendedName>
        <fullName evidence="4">Calcineurin-like phosphoesterase domain-containing protein</fullName>
    </recommendedName>
</protein>
<dbReference type="Proteomes" id="UP000039865">
    <property type="component" value="Unassembled WGS sequence"/>
</dbReference>
<sequence length="375" mass="41326">MRVLIQQALLISTVGFISARQLSLNAEGTFKIVQFSNMFIDNYGTNYAFTMHNVQNVVDDENPDLVVLTGNTVAPLMEDSFTDKFTEAIQYFKDLQIPWISTGGEDAPESIKRDQMFSIEHSIGLASDLHGDTLSLSGLNNPQSSTLGQYTARVPVMTSDRTQVAFNIWILDSQGGYDCDGNKQGKSCINNSTVQWFLNESAQQNKTKFQQSDLAFTTYPLQEYMTAVNSMPVYGHFGQDVCCQAINTGTFDAIKSSNKIAMISAGADAENDFMVNYHGVKLAYGRKSGYGGTRDLDMGARVIKIASNGQISTYIREYDGDIYEQSSQQVPAHNATTAQTACCAKYDIQDTTSDPGLTNQGEIKWTEMNGNTLIQ</sequence>
<organism evidence="2 3">
    <name type="scientific">Stylonychia lemnae</name>
    <name type="common">Ciliate</name>
    <dbReference type="NCBI Taxonomy" id="5949"/>
    <lineage>
        <taxon>Eukaryota</taxon>
        <taxon>Sar</taxon>
        <taxon>Alveolata</taxon>
        <taxon>Ciliophora</taxon>
        <taxon>Intramacronucleata</taxon>
        <taxon>Spirotrichea</taxon>
        <taxon>Stichotrichia</taxon>
        <taxon>Sporadotrichida</taxon>
        <taxon>Oxytrichidae</taxon>
        <taxon>Stylonychinae</taxon>
        <taxon>Stylonychia</taxon>
    </lineage>
</organism>
<dbReference type="AlphaFoldDB" id="A0A078AR29"/>
<dbReference type="PANTHER" id="PTHR32440">
    <property type="entry name" value="PHOSPHATASE DCR2-RELATED-RELATED"/>
    <property type="match status" value="1"/>
</dbReference>
<reference evidence="2 3" key="1">
    <citation type="submission" date="2014-06" db="EMBL/GenBank/DDBJ databases">
        <authorList>
            <person name="Swart Estienne"/>
        </authorList>
    </citation>
    <scope>NUCLEOTIDE SEQUENCE [LARGE SCALE GENOMIC DNA]</scope>
    <source>
        <strain evidence="2 3">130c</strain>
    </source>
</reference>
<evidence type="ECO:0000313" key="2">
    <source>
        <dbReference type="EMBL" id="CDW83702.1"/>
    </source>
</evidence>
<dbReference type="EMBL" id="CCKQ01012098">
    <property type="protein sequence ID" value="CDW83702.1"/>
    <property type="molecule type" value="Genomic_DNA"/>
</dbReference>
<evidence type="ECO:0000256" key="1">
    <source>
        <dbReference type="SAM" id="SignalP"/>
    </source>
</evidence>
<gene>
    <name evidence="2" type="primary">Contig17688.g18801</name>
    <name evidence="2" type="ORF">STYLEM_12750</name>
</gene>
<dbReference type="GO" id="GO:0016788">
    <property type="term" value="F:hydrolase activity, acting on ester bonds"/>
    <property type="evidence" value="ECO:0007669"/>
    <property type="project" value="TreeGrafter"/>
</dbReference>
<dbReference type="GO" id="GO:0005737">
    <property type="term" value="C:cytoplasm"/>
    <property type="evidence" value="ECO:0007669"/>
    <property type="project" value="TreeGrafter"/>
</dbReference>
<proteinExistence type="predicted"/>
<dbReference type="OrthoDB" id="429461at2759"/>